<dbReference type="Pfam" id="PF13177">
    <property type="entry name" value="DNA_pol3_delta2"/>
    <property type="match status" value="1"/>
</dbReference>
<dbReference type="InterPro" id="IPR015199">
    <property type="entry name" value="DNA_pol_III_delta_C"/>
</dbReference>
<dbReference type="SUPFAM" id="SSF52540">
    <property type="entry name" value="P-loop containing nucleoside triphosphate hydrolases"/>
    <property type="match status" value="1"/>
</dbReference>
<dbReference type="PANTHER" id="PTHR11669">
    <property type="entry name" value="REPLICATION FACTOR C / DNA POLYMERASE III GAMMA-TAU SUBUNIT"/>
    <property type="match status" value="1"/>
</dbReference>
<sequence>MIYPWTHSHWHRLIQTAADDRLPHAIIFSGHDGLGKLKTANAFAHFLLCDSPVNNSACNQCRSCVQFNARTHPDFNTIEPEETGKQIKVDQIRALINGFSLARHHNSHRIAIISPADAMNLSAANSLLKSLEEPPEQTLIVLISARISNLPATIKSRCQHLHFATPSHDMALTWLNNQQMDDAINVNALLSAANGAPLKALNYANSELLALRETLFTTFCAIGSGTQSPLSIENQQLKQGIAAPIQWLYSWVSDLIKMKIQRVRSITNDDKLEQLQILVKKVELEGLFRYLDQLIDALRLQRAPLNSQMVMDELMLEWQKISSVSTR</sequence>
<keyword evidence="5" id="KW-0235">DNA replication</keyword>
<feature type="domain" description="DNA polymerase III delta subunit C-terminal" evidence="8">
    <location>
        <begin position="207"/>
        <end position="319"/>
    </location>
</feature>
<reference evidence="9" key="1">
    <citation type="submission" date="2018-06" db="EMBL/GenBank/DDBJ databases">
        <authorList>
            <person name="Zhirakovskaya E."/>
        </authorList>
    </citation>
    <scope>NUCLEOTIDE SEQUENCE</scope>
</reference>
<dbReference type="GO" id="GO:0003887">
    <property type="term" value="F:DNA-directed DNA polymerase activity"/>
    <property type="evidence" value="ECO:0007669"/>
    <property type="project" value="UniProtKB-KW"/>
</dbReference>
<dbReference type="GO" id="GO:0008408">
    <property type="term" value="F:3'-5' exonuclease activity"/>
    <property type="evidence" value="ECO:0007669"/>
    <property type="project" value="InterPro"/>
</dbReference>
<dbReference type="GO" id="GO:0003677">
    <property type="term" value="F:DNA binding"/>
    <property type="evidence" value="ECO:0007669"/>
    <property type="project" value="InterPro"/>
</dbReference>
<evidence type="ECO:0000256" key="3">
    <source>
        <dbReference type="ARBA" id="ARBA00022679"/>
    </source>
</evidence>
<protein>
    <recommendedName>
        <fullName evidence="2">DNA polymerase III subunit delta'</fullName>
        <ecNumber evidence="1">2.7.7.7</ecNumber>
    </recommendedName>
</protein>
<evidence type="ECO:0000259" key="8">
    <source>
        <dbReference type="Pfam" id="PF09115"/>
    </source>
</evidence>
<dbReference type="EC" id="2.7.7.7" evidence="1"/>
<keyword evidence="6" id="KW-0239">DNA-directed DNA polymerase</keyword>
<evidence type="ECO:0000256" key="7">
    <source>
        <dbReference type="ARBA" id="ARBA00049244"/>
    </source>
</evidence>
<proteinExistence type="predicted"/>
<dbReference type="NCBIfam" id="NF004310">
    <property type="entry name" value="PRK05707.1"/>
    <property type="match status" value="1"/>
</dbReference>
<dbReference type="GO" id="GO:0009360">
    <property type="term" value="C:DNA polymerase III complex"/>
    <property type="evidence" value="ECO:0007669"/>
    <property type="project" value="InterPro"/>
</dbReference>
<keyword evidence="4 9" id="KW-0548">Nucleotidyltransferase</keyword>
<dbReference type="AlphaFoldDB" id="A0A3B0ZB93"/>
<dbReference type="PANTHER" id="PTHR11669:SF8">
    <property type="entry name" value="DNA POLYMERASE III SUBUNIT DELTA"/>
    <property type="match status" value="1"/>
</dbReference>
<dbReference type="InterPro" id="IPR004622">
    <property type="entry name" value="DNA_pol_HolB"/>
</dbReference>
<name>A0A3B0ZB93_9ZZZZ</name>
<evidence type="ECO:0000256" key="5">
    <source>
        <dbReference type="ARBA" id="ARBA00022705"/>
    </source>
</evidence>
<accession>A0A3B0ZB93</accession>
<dbReference type="EMBL" id="UOFR01000003">
    <property type="protein sequence ID" value="VAW90668.1"/>
    <property type="molecule type" value="Genomic_DNA"/>
</dbReference>
<evidence type="ECO:0000256" key="2">
    <source>
        <dbReference type="ARBA" id="ARBA00014363"/>
    </source>
</evidence>
<dbReference type="NCBIfam" id="TIGR00678">
    <property type="entry name" value="holB"/>
    <property type="match status" value="1"/>
</dbReference>
<organism evidence="9">
    <name type="scientific">hydrothermal vent metagenome</name>
    <dbReference type="NCBI Taxonomy" id="652676"/>
    <lineage>
        <taxon>unclassified sequences</taxon>
        <taxon>metagenomes</taxon>
        <taxon>ecological metagenomes</taxon>
    </lineage>
</organism>
<dbReference type="GO" id="GO:0006261">
    <property type="term" value="P:DNA-templated DNA replication"/>
    <property type="evidence" value="ECO:0007669"/>
    <property type="project" value="TreeGrafter"/>
</dbReference>
<dbReference type="Gene3D" id="3.40.50.300">
    <property type="entry name" value="P-loop containing nucleotide triphosphate hydrolases"/>
    <property type="match status" value="1"/>
</dbReference>
<dbReference type="Pfam" id="PF09115">
    <property type="entry name" value="DNApol3-delta_C"/>
    <property type="match status" value="1"/>
</dbReference>
<comment type="catalytic activity">
    <reaction evidence="7">
        <text>DNA(n) + a 2'-deoxyribonucleoside 5'-triphosphate = DNA(n+1) + diphosphate</text>
        <dbReference type="Rhea" id="RHEA:22508"/>
        <dbReference type="Rhea" id="RHEA-COMP:17339"/>
        <dbReference type="Rhea" id="RHEA-COMP:17340"/>
        <dbReference type="ChEBI" id="CHEBI:33019"/>
        <dbReference type="ChEBI" id="CHEBI:61560"/>
        <dbReference type="ChEBI" id="CHEBI:173112"/>
        <dbReference type="EC" id="2.7.7.7"/>
    </reaction>
</comment>
<evidence type="ECO:0000313" key="9">
    <source>
        <dbReference type="EMBL" id="VAW90668.1"/>
    </source>
</evidence>
<gene>
    <name evidence="9" type="ORF">MNBD_GAMMA21-1748</name>
</gene>
<dbReference type="InterPro" id="IPR027417">
    <property type="entry name" value="P-loop_NTPase"/>
</dbReference>
<evidence type="ECO:0000256" key="1">
    <source>
        <dbReference type="ARBA" id="ARBA00012417"/>
    </source>
</evidence>
<dbReference type="InterPro" id="IPR050238">
    <property type="entry name" value="DNA_Rep/Repair_Clamp_Loader"/>
</dbReference>
<keyword evidence="3 9" id="KW-0808">Transferase</keyword>
<evidence type="ECO:0000256" key="6">
    <source>
        <dbReference type="ARBA" id="ARBA00022932"/>
    </source>
</evidence>
<dbReference type="Gene3D" id="1.20.272.10">
    <property type="match status" value="1"/>
</dbReference>
<evidence type="ECO:0000256" key="4">
    <source>
        <dbReference type="ARBA" id="ARBA00022695"/>
    </source>
</evidence>